<keyword evidence="5" id="KW-1185">Reference proteome</keyword>
<protein>
    <submittedName>
        <fullName evidence="4">Uncharacterized protein</fullName>
    </submittedName>
</protein>
<evidence type="ECO:0000256" key="1">
    <source>
        <dbReference type="ARBA" id="ARBA00022737"/>
    </source>
</evidence>
<feature type="repeat" description="ANK" evidence="3">
    <location>
        <begin position="606"/>
        <end position="638"/>
    </location>
</feature>
<dbReference type="InterPro" id="IPR036770">
    <property type="entry name" value="Ankyrin_rpt-contain_sf"/>
</dbReference>
<keyword evidence="2 3" id="KW-0040">ANK repeat</keyword>
<evidence type="ECO:0000256" key="3">
    <source>
        <dbReference type="PROSITE-ProRule" id="PRU00023"/>
    </source>
</evidence>
<gene>
    <name evidence="4" type="ORF">SPIL2461_LOCUS1751</name>
</gene>
<dbReference type="OrthoDB" id="20872at2759"/>
<dbReference type="PANTHER" id="PTHR24123">
    <property type="entry name" value="ANKYRIN REPEAT-CONTAINING"/>
    <property type="match status" value="1"/>
</dbReference>
<organism evidence="4 5">
    <name type="scientific">Symbiodinium pilosum</name>
    <name type="common">Dinoflagellate</name>
    <dbReference type="NCBI Taxonomy" id="2952"/>
    <lineage>
        <taxon>Eukaryota</taxon>
        <taxon>Sar</taxon>
        <taxon>Alveolata</taxon>
        <taxon>Dinophyceae</taxon>
        <taxon>Suessiales</taxon>
        <taxon>Symbiodiniaceae</taxon>
        <taxon>Symbiodinium</taxon>
    </lineage>
</organism>
<reference evidence="4" key="1">
    <citation type="submission" date="2021-02" db="EMBL/GenBank/DDBJ databases">
        <authorList>
            <person name="Dougan E. K."/>
            <person name="Rhodes N."/>
            <person name="Thang M."/>
            <person name="Chan C."/>
        </authorList>
    </citation>
    <scope>NUCLEOTIDE SEQUENCE</scope>
</reference>
<comment type="caution">
    <text evidence="4">The sequence shown here is derived from an EMBL/GenBank/DDBJ whole genome shotgun (WGS) entry which is preliminary data.</text>
</comment>
<dbReference type="EMBL" id="CAJNIZ010001781">
    <property type="protein sequence ID" value="CAE7199322.1"/>
    <property type="molecule type" value="Genomic_DNA"/>
</dbReference>
<dbReference type="InterPro" id="IPR051165">
    <property type="entry name" value="Multifunctional_ANK_Repeat"/>
</dbReference>
<accession>A0A812JCH5</accession>
<dbReference type="SUPFAM" id="SSF48403">
    <property type="entry name" value="Ankyrin repeat"/>
    <property type="match status" value="2"/>
</dbReference>
<feature type="non-terminal residue" evidence="4">
    <location>
        <position position="1"/>
    </location>
</feature>
<dbReference type="InterPro" id="IPR002110">
    <property type="entry name" value="Ankyrin_rpt"/>
</dbReference>
<evidence type="ECO:0000313" key="4">
    <source>
        <dbReference type="EMBL" id="CAE7199322.1"/>
    </source>
</evidence>
<feature type="repeat" description="ANK" evidence="3">
    <location>
        <begin position="259"/>
        <end position="285"/>
    </location>
</feature>
<dbReference type="Proteomes" id="UP000649617">
    <property type="component" value="Unassembled WGS sequence"/>
</dbReference>
<keyword evidence="1" id="KW-0677">Repeat</keyword>
<name>A0A812JCH5_SYMPI</name>
<evidence type="ECO:0000256" key="2">
    <source>
        <dbReference type="ARBA" id="ARBA00023043"/>
    </source>
</evidence>
<dbReference type="PANTHER" id="PTHR24123:SF33">
    <property type="entry name" value="PROTEIN HOS4"/>
    <property type="match status" value="1"/>
</dbReference>
<evidence type="ECO:0000313" key="5">
    <source>
        <dbReference type="Proteomes" id="UP000649617"/>
    </source>
</evidence>
<dbReference type="Gene3D" id="1.25.40.20">
    <property type="entry name" value="Ankyrin repeat-containing domain"/>
    <property type="match status" value="3"/>
</dbReference>
<dbReference type="AlphaFoldDB" id="A0A812JCH5"/>
<dbReference type="SMART" id="SM00248">
    <property type="entry name" value="ANK"/>
    <property type="match status" value="8"/>
</dbReference>
<proteinExistence type="predicted"/>
<dbReference type="PROSITE" id="PS50088">
    <property type="entry name" value="ANK_REPEAT"/>
    <property type="match status" value="2"/>
</dbReference>
<dbReference type="PROSITE" id="PS50297">
    <property type="entry name" value="ANK_REP_REGION"/>
    <property type="match status" value="2"/>
</dbReference>
<sequence>SKIKHLQDNGPLSHYRFYAAMRTKLLRQQHKDRDLDEFLQHFRFGNLSDAVHDKSGMSAVMCAVLSGDIGILRFLAGKRADVNHRLHGMSDLGYYDTQTALMAATKSRQPPSMLAALVELRANVNARSRTGLPALFMCRSHGHVKMLLDIRAEPSDLALSGAAALANPETVQELLTCRCDPRNMDELELGPLHTITLGSRSNGRAAETASLLLAHQADVNARAAPKGEYLWQCRLARMRVAVFGFSNCNMITRYGASIGGMSPLGFAAMLGHEPLTKLFLAHGAETCFGKGAHNHIGSTAQEIFPNDRGDSPEDLARFPLWAVKVSDFLKMKGPPEPHHVLKEKGSLHQWYPGMFVIFVSHQWLSSVHPDPEGHQVEVLRRALQRIIDGSLQVHEDMASSSEEKSVSREIRRQISEGYLFLDWFAIPQLTARMAGVNEDTTKQDAALAVQSIPAYVELSAVFIALVPELVHTDSGHPVNYASWLSRGWCRAELWCRLLSNREDTSIIVMYTALEAEFMFPMDWQHNSIVEGNFTVEADRADVVRLGEMAVESKIKHLQANGPLSHYRFYAAMQTKLLRQQHKDRDLDEFLRHFGFHSLSEAVQDKSGMNGVMCAVLSGNIEVLRLLARRGADMNHSLQGMSDLGYYDTQTVLMAATKSRQSSSMLEALVELRANVNARSRVGLPALFLCRSPEHVKVLLQIRAELSDLALTGTAAFASPETVQELLTCRCDPRNIAELESGPLHLIAVTARSNGRAAETASLLLAHRADVNARAAPRAHYLWRCRFARMRVAVCGFSNCS</sequence>